<dbReference type="AlphaFoldDB" id="A0A3S1CZM2"/>
<keyword evidence="5" id="KW-1185">Reference proteome</keyword>
<evidence type="ECO:0000313" key="4">
    <source>
        <dbReference type="EMBL" id="RUT00870.1"/>
    </source>
</evidence>
<protein>
    <submittedName>
        <fullName evidence="4">Fis family transcriptional regulator</fullName>
    </submittedName>
</protein>
<dbReference type="PANTHER" id="PTHR44591">
    <property type="entry name" value="STRESS RESPONSE REGULATOR PROTEIN 1"/>
    <property type="match status" value="1"/>
</dbReference>
<dbReference type="Pfam" id="PF00072">
    <property type="entry name" value="Response_reg"/>
    <property type="match status" value="1"/>
</dbReference>
<dbReference type="PANTHER" id="PTHR44591:SF3">
    <property type="entry name" value="RESPONSE REGULATORY DOMAIN-CONTAINING PROTEIN"/>
    <property type="match status" value="1"/>
</dbReference>
<reference evidence="4" key="1">
    <citation type="submission" date="2018-12" db="EMBL/GenBank/DDBJ databases">
        <authorList>
            <person name="Will S."/>
            <person name="Neumann-Schaal M."/>
            <person name="Henke P."/>
        </authorList>
    </citation>
    <scope>NUCLEOTIDE SEQUENCE</scope>
    <source>
        <strain evidence="4">PCC 7102</strain>
    </source>
</reference>
<evidence type="ECO:0000259" key="3">
    <source>
        <dbReference type="PROSITE" id="PS50110"/>
    </source>
</evidence>
<proteinExistence type="predicted"/>
<evidence type="ECO:0000256" key="1">
    <source>
        <dbReference type="ARBA" id="ARBA00022553"/>
    </source>
</evidence>
<evidence type="ECO:0000313" key="5">
    <source>
        <dbReference type="Proteomes" id="UP000271624"/>
    </source>
</evidence>
<comment type="caution">
    <text evidence="4">The sequence shown here is derived from an EMBL/GenBank/DDBJ whole genome shotgun (WGS) entry which is preliminary data.</text>
</comment>
<name>A0A3S1CZM2_9CYAN</name>
<dbReference type="InterPro" id="IPR001789">
    <property type="entry name" value="Sig_transdc_resp-reg_receiver"/>
</dbReference>
<dbReference type="Gene3D" id="3.40.50.2300">
    <property type="match status" value="1"/>
</dbReference>
<dbReference type="InterPro" id="IPR050595">
    <property type="entry name" value="Bact_response_regulator"/>
</dbReference>
<sequence>MINKKILIVDDCPDSCLMMQVILELNNFDVDIANSAVLGLDKIINSQPNAVITNHMMPNMDGCELLRCIRRLNDYNHLPVLMVSCVDEAYITAKSQYKFNAFIQKPIHLNQFVEIVKKFMVDDLHENGLKYE</sequence>
<organism evidence="4 5">
    <name type="scientific">Dulcicalothrix desertica PCC 7102</name>
    <dbReference type="NCBI Taxonomy" id="232991"/>
    <lineage>
        <taxon>Bacteria</taxon>
        <taxon>Bacillati</taxon>
        <taxon>Cyanobacteriota</taxon>
        <taxon>Cyanophyceae</taxon>
        <taxon>Nostocales</taxon>
        <taxon>Calotrichaceae</taxon>
        <taxon>Dulcicalothrix</taxon>
    </lineage>
</organism>
<dbReference type="EMBL" id="RSCL01000022">
    <property type="protein sequence ID" value="RUT00870.1"/>
    <property type="molecule type" value="Genomic_DNA"/>
</dbReference>
<dbReference type="Proteomes" id="UP000271624">
    <property type="component" value="Unassembled WGS sequence"/>
</dbReference>
<dbReference type="InterPro" id="IPR011006">
    <property type="entry name" value="CheY-like_superfamily"/>
</dbReference>
<feature type="domain" description="Response regulatory" evidence="3">
    <location>
        <begin position="5"/>
        <end position="120"/>
    </location>
</feature>
<dbReference type="OrthoDB" id="427175at2"/>
<keyword evidence="1" id="KW-0597">Phosphoprotein</keyword>
<dbReference type="SMART" id="SM00448">
    <property type="entry name" value="REC"/>
    <property type="match status" value="1"/>
</dbReference>
<accession>A0A3S1CZM2</accession>
<dbReference type="GO" id="GO:0000160">
    <property type="term" value="P:phosphorelay signal transduction system"/>
    <property type="evidence" value="ECO:0007669"/>
    <property type="project" value="InterPro"/>
</dbReference>
<gene>
    <name evidence="4" type="primary">cheY</name>
    <name evidence="4" type="ORF">DSM106972_072790</name>
</gene>
<dbReference type="PROSITE" id="PS50110">
    <property type="entry name" value="RESPONSE_REGULATORY"/>
    <property type="match status" value="1"/>
</dbReference>
<evidence type="ECO:0000256" key="2">
    <source>
        <dbReference type="PROSITE-ProRule" id="PRU00169"/>
    </source>
</evidence>
<dbReference type="RefSeq" id="WP_127085386.1">
    <property type="nucleotide sequence ID" value="NZ_RSCL01000022.1"/>
</dbReference>
<comment type="caution">
    <text evidence="2">Lacks conserved residue(s) required for the propagation of feature annotation.</text>
</comment>
<dbReference type="SUPFAM" id="SSF52172">
    <property type="entry name" value="CheY-like"/>
    <property type="match status" value="1"/>
</dbReference>
<reference evidence="4" key="2">
    <citation type="journal article" date="2019" name="Genome Biol. Evol.">
        <title>Day and night: Metabolic profiles and evolutionary relationships of six axenic non-marine cyanobacteria.</title>
        <authorList>
            <person name="Will S.E."/>
            <person name="Henke P."/>
            <person name="Boedeker C."/>
            <person name="Huang S."/>
            <person name="Brinkmann H."/>
            <person name="Rohde M."/>
            <person name="Jarek M."/>
            <person name="Friedl T."/>
            <person name="Seufert S."/>
            <person name="Schumacher M."/>
            <person name="Overmann J."/>
            <person name="Neumann-Schaal M."/>
            <person name="Petersen J."/>
        </authorList>
    </citation>
    <scope>NUCLEOTIDE SEQUENCE [LARGE SCALE GENOMIC DNA]</scope>
    <source>
        <strain evidence="4">PCC 7102</strain>
    </source>
</reference>